<accession>J0WPD2</accession>
<dbReference type="SUPFAM" id="SSF81383">
    <property type="entry name" value="F-box domain"/>
    <property type="match status" value="1"/>
</dbReference>
<proteinExistence type="predicted"/>
<dbReference type="Proteomes" id="UP000006514">
    <property type="component" value="Unassembled WGS sequence"/>
</dbReference>
<dbReference type="InterPro" id="IPR036047">
    <property type="entry name" value="F-box-like_dom_sf"/>
</dbReference>
<organism evidence="1 2">
    <name type="scientific">Auricularia subglabra (strain TFB-10046 / SS5)</name>
    <name type="common">White-rot fungus</name>
    <name type="synonym">Auricularia delicata (strain TFB10046)</name>
    <dbReference type="NCBI Taxonomy" id="717982"/>
    <lineage>
        <taxon>Eukaryota</taxon>
        <taxon>Fungi</taxon>
        <taxon>Dikarya</taxon>
        <taxon>Basidiomycota</taxon>
        <taxon>Agaricomycotina</taxon>
        <taxon>Agaricomycetes</taxon>
        <taxon>Auriculariales</taxon>
        <taxon>Auriculariaceae</taxon>
        <taxon>Auricularia</taxon>
    </lineage>
</organism>
<name>J0WPD2_AURST</name>
<keyword evidence="2" id="KW-1185">Reference proteome</keyword>
<dbReference type="Gene3D" id="3.80.10.10">
    <property type="entry name" value="Ribonuclease Inhibitor"/>
    <property type="match status" value="1"/>
</dbReference>
<gene>
    <name evidence="1" type="ORF">AURDEDRAFT_131249</name>
</gene>
<evidence type="ECO:0000313" key="1">
    <source>
        <dbReference type="EMBL" id="EJD34278.1"/>
    </source>
</evidence>
<sequence length="523" mass="60891">MSPKDEDTLLADLYRQTLNYLQQRTATTTRARCTVDTAIAAYSEGWNAKTDRLWRALPVEMLEACFEPLQSRDKVTLVQTSRYWRRQAMDMPRLWSSVIYPGCHLRSLRQLETRFRWSRTSLLHLELDSSWLDDDILTELQKQMHRVTSFRLQNCWNPLARTLLSRPLPLAKHVIIGYGRSQTKIYIPDLSQFFPNAVTLRLEGAEYAAISKPMPTLKSLEYHARSYGDRQLFKWCPNLETLRIICRHLPLTNLPEDTPPPHFKNFVLRNDDLDPRLSGYFKTWADHPVLETVQLVWTQNTLRILMRIYDGPFIMHIHDMNRQERKIALSASHTGSPRFVTTTNGPELNLGLHADLLSNLVDLELSIGTFLELGHEMGITLPSLAHLSIFRSWERWLRESTPTHCIHAPALRALTFRGAWRHECILQSPDNLRRLILFAAERLDSITFSEPHHQAFTTFESGTPLDQIAQEIRWSVSSSQEHADSYCTEWTEDDDCMERDWLDGYSTADDETWYESVNHQVEE</sequence>
<reference evidence="2" key="1">
    <citation type="journal article" date="2012" name="Science">
        <title>The Paleozoic origin of enzymatic lignin decomposition reconstructed from 31 fungal genomes.</title>
        <authorList>
            <person name="Floudas D."/>
            <person name="Binder M."/>
            <person name="Riley R."/>
            <person name="Barry K."/>
            <person name="Blanchette R.A."/>
            <person name="Henrissat B."/>
            <person name="Martinez A.T."/>
            <person name="Otillar R."/>
            <person name="Spatafora J.W."/>
            <person name="Yadav J.S."/>
            <person name="Aerts A."/>
            <person name="Benoit I."/>
            <person name="Boyd A."/>
            <person name="Carlson A."/>
            <person name="Copeland A."/>
            <person name="Coutinho P.M."/>
            <person name="de Vries R.P."/>
            <person name="Ferreira P."/>
            <person name="Findley K."/>
            <person name="Foster B."/>
            <person name="Gaskell J."/>
            <person name="Glotzer D."/>
            <person name="Gorecki P."/>
            <person name="Heitman J."/>
            <person name="Hesse C."/>
            <person name="Hori C."/>
            <person name="Igarashi K."/>
            <person name="Jurgens J.A."/>
            <person name="Kallen N."/>
            <person name="Kersten P."/>
            <person name="Kohler A."/>
            <person name="Kuees U."/>
            <person name="Kumar T.K.A."/>
            <person name="Kuo A."/>
            <person name="LaButti K."/>
            <person name="Larrondo L.F."/>
            <person name="Lindquist E."/>
            <person name="Ling A."/>
            <person name="Lombard V."/>
            <person name="Lucas S."/>
            <person name="Lundell T."/>
            <person name="Martin R."/>
            <person name="McLaughlin D.J."/>
            <person name="Morgenstern I."/>
            <person name="Morin E."/>
            <person name="Murat C."/>
            <person name="Nagy L.G."/>
            <person name="Nolan M."/>
            <person name="Ohm R.A."/>
            <person name="Patyshakuliyeva A."/>
            <person name="Rokas A."/>
            <person name="Ruiz-Duenas F.J."/>
            <person name="Sabat G."/>
            <person name="Salamov A."/>
            <person name="Samejima M."/>
            <person name="Schmutz J."/>
            <person name="Slot J.C."/>
            <person name="St John F."/>
            <person name="Stenlid J."/>
            <person name="Sun H."/>
            <person name="Sun S."/>
            <person name="Syed K."/>
            <person name="Tsang A."/>
            <person name="Wiebenga A."/>
            <person name="Young D."/>
            <person name="Pisabarro A."/>
            <person name="Eastwood D.C."/>
            <person name="Martin F."/>
            <person name="Cullen D."/>
            <person name="Grigoriev I.V."/>
            <person name="Hibbett D.S."/>
        </authorList>
    </citation>
    <scope>NUCLEOTIDE SEQUENCE [LARGE SCALE GENOMIC DNA]</scope>
    <source>
        <strain evidence="2">TFB10046</strain>
    </source>
</reference>
<dbReference type="InParanoid" id="J0WPD2"/>
<dbReference type="KEGG" id="adl:AURDEDRAFT_131249"/>
<evidence type="ECO:0000313" key="2">
    <source>
        <dbReference type="Proteomes" id="UP000006514"/>
    </source>
</evidence>
<protein>
    <submittedName>
        <fullName evidence="1">Uncharacterized protein</fullName>
    </submittedName>
</protein>
<dbReference type="EMBL" id="JH687968">
    <property type="protein sequence ID" value="EJD34278.1"/>
    <property type="molecule type" value="Genomic_DNA"/>
</dbReference>
<dbReference type="AlphaFoldDB" id="J0WPD2"/>
<dbReference type="InterPro" id="IPR032675">
    <property type="entry name" value="LRR_dom_sf"/>
</dbReference>